<reference evidence="3" key="1">
    <citation type="submission" date="2021-06" db="EMBL/GenBank/DDBJ databases">
        <authorList>
            <person name="Kallberg Y."/>
            <person name="Tangrot J."/>
            <person name="Rosling A."/>
        </authorList>
    </citation>
    <scope>NUCLEOTIDE SEQUENCE</scope>
    <source>
        <strain evidence="3">AZ414A</strain>
    </source>
</reference>
<keyword evidence="2" id="KW-0472">Membrane</keyword>
<keyword evidence="2" id="KW-0812">Transmembrane</keyword>
<comment type="caution">
    <text evidence="3">The sequence shown here is derived from an EMBL/GenBank/DDBJ whole genome shotgun (WGS) entry which is preliminary data.</text>
</comment>
<feature type="transmembrane region" description="Helical" evidence="2">
    <location>
        <begin position="6"/>
        <end position="24"/>
    </location>
</feature>
<name>A0A9N8VD06_9GLOM</name>
<sequence>MEPLLLLACIIICILCFQNIYVQLKRPGSLLIWYSISNSLIALSYVIAGFTLPNDFKVNNASTSQHIWCGLSGLLYSLTSISNAGVALALSIELYVSLRLTNLAVRQNIWIKRLNCSLIFCIPVIAILLSVIILIISHDRIFETADAGGICQVSTHGSEGIALLCLRVLPEYLPIYPSGVLSVLAIIPVAKKVFTSAQLRESISIQLSVRKTKSPPPTLPTRAGPPPNPTSNTKLLPRNVLLRMGLWNTHWPAVEPFLAKNGSTIHMCLNMGLFLLCFGTGEFANEQYRKLWTKIFGKNKEPKKRPNDFSIPSPTHNRISPTISDTITTNTSISSPTRVIFDNSNKYISTSNYYYPQQQYSQCYPPGISVITLDPRYRQTTRKTSLATSITTIEIRNQQQNDLPIEYVMTKNKRNRKSHNSHNTNILSIYEDDENIENNENVKENLIIEVEQAILEELKISIETKITFQT</sequence>
<dbReference type="EMBL" id="CAJVPK010000092">
    <property type="protein sequence ID" value="CAG8446952.1"/>
    <property type="molecule type" value="Genomic_DNA"/>
</dbReference>
<feature type="transmembrane region" description="Helical" evidence="2">
    <location>
        <begin position="31"/>
        <end position="53"/>
    </location>
</feature>
<evidence type="ECO:0000313" key="4">
    <source>
        <dbReference type="Proteomes" id="UP000789706"/>
    </source>
</evidence>
<evidence type="ECO:0000256" key="1">
    <source>
        <dbReference type="SAM" id="MobiDB-lite"/>
    </source>
</evidence>
<proteinExistence type="predicted"/>
<accession>A0A9N8VD06</accession>
<keyword evidence="2" id="KW-1133">Transmembrane helix</keyword>
<dbReference type="OrthoDB" id="2405853at2759"/>
<keyword evidence="4" id="KW-1185">Reference proteome</keyword>
<feature type="compositionally biased region" description="Low complexity" evidence="1">
    <location>
        <begin position="319"/>
        <end position="328"/>
    </location>
</feature>
<feature type="region of interest" description="Disordered" evidence="1">
    <location>
        <begin position="301"/>
        <end position="328"/>
    </location>
</feature>
<organism evidence="3 4">
    <name type="scientific">Diversispora eburnea</name>
    <dbReference type="NCBI Taxonomy" id="1213867"/>
    <lineage>
        <taxon>Eukaryota</taxon>
        <taxon>Fungi</taxon>
        <taxon>Fungi incertae sedis</taxon>
        <taxon>Mucoromycota</taxon>
        <taxon>Glomeromycotina</taxon>
        <taxon>Glomeromycetes</taxon>
        <taxon>Diversisporales</taxon>
        <taxon>Diversisporaceae</taxon>
        <taxon>Diversispora</taxon>
    </lineage>
</organism>
<feature type="compositionally biased region" description="Pro residues" evidence="1">
    <location>
        <begin position="214"/>
        <end position="229"/>
    </location>
</feature>
<protein>
    <submittedName>
        <fullName evidence="3">2397_t:CDS:1</fullName>
    </submittedName>
</protein>
<feature type="transmembrane region" description="Helical" evidence="2">
    <location>
        <begin position="117"/>
        <end position="136"/>
    </location>
</feature>
<feature type="transmembrane region" description="Helical" evidence="2">
    <location>
        <begin position="73"/>
        <end position="96"/>
    </location>
</feature>
<evidence type="ECO:0000256" key="2">
    <source>
        <dbReference type="SAM" id="Phobius"/>
    </source>
</evidence>
<feature type="region of interest" description="Disordered" evidence="1">
    <location>
        <begin position="210"/>
        <end position="234"/>
    </location>
</feature>
<dbReference type="Proteomes" id="UP000789706">
    <property type="component" value="Unassembled WGS sequence"/>
</dbReference>
<gene>
    <name evidence="3" type="ORF">DEBURN_LOCUS1859</name>
</gene>
<dbReference type="AlphaFoldDB" id="A0A9N8VD06"/>
<evidence type="ECO:0000313" key="3">
    <source>
        <dbReference type="EMBL" id="CAG8446952.1"/>
    </source>
</evidence>